<dbReference type="InterPro" id="IPR001313">
    <property type="entry name" value="Pumilio_RNA-bd_rpt"/>
</dbReference>
<dbReference type="GO" id="GO:0005730">
    <property type="term" value="C:nucleolus"/>
    <property type="evidence" value="ECO:0007669"/>
    <property type="project" value="TreeGrafter"/>
</dbReference>
<dbReference type="InterPro" id="IPR040059">
    <property type="entry name" value="PUM3"/>
</dbReference>
<dbReference type="STRING" id="1314776.A0A165ZLH1"/>
<dbReference type="PANTHER" id="PTHR13389:SF0">
    <property type="entry name" value="PUMILIO HOMOLOG 3"/>
    <property type="match status" value="1"/>
</dbReference>
<keyword evidence="1" id="KW-0677">Repeat</keyword>
<reference evidence="5 6" key="1">
    <citation type="journal article" date="2016" name="Mol. Biol. Evol.">
        <title>Comparative Genomics of Early-Diverging Mushroom-Forming Fungi Provides Insights into the Origins of Lignocellulose Decay Capabilities.</title>
        <authorList>
            <person name="Nagy L.G."/>
            <person name="Riley R."/>
            <person name="Tritt A."/>
            <person name="Adam C."/>
            <person name="Daum C."/>
            <person name="Floudas D."/>
            <person name="Sun H."/>
            <person name="Yadav J.S."/>
            <person name="Pangilinan J."/>
            <person name="Larsson K.H."/>
            <person name="Matsuura K."/>
            <person name="Barry K."/>
            <person name="Labutti K."/>
            <person name="Kuo R."/>
            <person name="Ohm R.A."/>
            <person name="Bhattacharya S.S."/>
            <person name="Shirouzu T."/>
            <person name="Yoshinaga Y."/>
            <person name="Martin F.M."/>
            <person name="Grigoriev I.V."/>
            <person name="Hibbett D.S."/>
        </authorList>
    </citation>
    <scope>NUCLEOTIDE SEQUENCE [LARGE SCALE GENOMIC DNA]</scope>
    <source>
        <strain evidence="5 6">HHB10207 ss-3</strain>
    </source>
</reference>
<dbReference type="OrthoDB" id="497380at2759"/>
<dbReference type="EMBL" id="KV428182">
    <property type="protein sequence ID" value="KZT34419.1"/>
    <property type="molecule type" value="Genomic_DNA"/>
</dbReference>
<feature type="domain" description="PUM-HD" evidence="4">
    <location>
        <begin position="134"/>
        <end position="532"/>
    </location>
</feature>
<dbReference type="PANTHER" id="PTHR13389">
    <property type="entry name" value="PUMILIO HOMOLOG 3"/>
    <property type="match status" value="1"/>
</dbReference>
<dbReference type="InterPro" id="IPR011989">
    <property type="entry name" value="ARM-like"/>
</dbReference>
<evidence type="ECO:0000256" key="3">
    <source>
        <dbReference type="SAM" id="MobiDB-lite"/>
    </source>
</evidence>
<dbReference type="GO" id="GO:0003729">
    <property type="term" value="F:mRNA binding"/>
    <property type="evidence" value="ECO:0007669"/>
    <property type="project" value="TreeGrafter"/>
</dbReference>
<dbReference type="InterPro" id="IPR012959">
    <property type="entry name" value="CPL_dom"/>
</dbReference>
<feature type="region of interest" description="Disordered" evidence="3">
    <location>
        <begin position="1"/>
        <end position="125"/>
    </location>
</feature>
<dbReference type="GO" id="GO:0006417">
    <property type="term" value="P:regulation of translation"/>
    <property type="evidence" value="ECO:0007669"/>
    <property type="project" value="TreeGrafter"/>
</dbReference>
<dbReference type="PROSITE" id="PS50303">
    <property type="entry name" value="PUM_HD"/>
    <property type="match status" value="1"/>
</dbReference>
<evidence type="ECO:0000313" key="6">
    <source>
        <dbReference type="Proteomes" id="UP000076798"/>
    </source>
</evidence>
<dbReference type="InterPro" id="IPR016024">
    <property type="entry name" value="ARM-type_fold"/>
</dbReference>
<gene>
    <name evidence="5" type="ORF">SISSUDRAFT_1052824</name>
</gene>
<dbReference type="InterPro" id="IPR033133">
    <property type="entry name" value="PUM-HD"/>
</dbReference>
<dbReference type="AlphaFoldDB" id="A0A165ZLH1"/>
<feature type="compositionally biased region" description="Basic and acidic residues" evidence="3">
    <location>
        <begin position="107"/>
        <end position="124"/>
    </location>
</feature>
<name>A0A165ZLH1_9AGAM</name>
<organism evidence="5 6">
    <name type="scientific">Sistotremastrum suecicum HHB10207 ss-3</name>
    <dbReference type="NCBI Taxonomy" id="1314776"/>
    <lineage>
        <taxon>Eukaryota</taxon>
        <taxon>Fungi</taxon>
        <taxon>Dikarya</taxon>
        <taxon>Basidiomycota</taxon>
        <taxon>Agaricomycotina</taxon>
        <taxon>Agaricomycetes</taxon>
        <taxon>Sistotremastrales</taxon>
        <taxon>Sistotremastraceae</taxon>
        <taxon>Sistotremastrum</taxon>
    </lineage>
</organism>
<feature type="compositionally biased region" description="Basic and acidic residues" evidence="3">
    <location>
        <begin position="25"/>
        <end position="47"/>
    </location>
</feature>
<dbReference type="SUPFAM" id="SSF48371">
    <property type="entry name" value="ARM repeat"/>
    <property type="match status" value="1"/>
</dbReference>
<protein>
    <submittedName>
        <fullName evidence="5">ARM repeat-containing protein</fullName>
    </submittedName>
</protein>
<evidence type="ECO:0000256" key="1">
    <source>
        <dbReference type="ARBA" id="ARBA00022737"/>
    </source>
</evidence>
<dbReference type="Pfam" id="PF08144">
    <property type="entry name" value="CPL"/>
    <property type="match status" value="1"/>
</dbReference>
<accession>A0A165ZLH1</accession>
<dbReference type="Proteomes" id="UP000076798">
    <property type="component" value="Unassembled WGS sequence"/>
</dbReference>
<proteinExistence type="predicted"/>
<keyword evidence="2" id="KW-0694">RNA-binding</keyword>
<evidence type="ECO:0000259" key="4">
    <source>
        <dbReference type="PROSITE" id="PS50303"/>
    </source>
</evidence>
<evidence type="ECO:0000256" key="2">
    <source>
        <dbReference type="ARBA" id="ARBA00022884"/>
    </source>
</evidence>
<dbReference type="SMART" id="SM00025">
    <property type="entry name" value="Pumilio"/>
    <property type="match status" value="4"/>
</dbReference>
<keyword evidence="6" id="KW-1185">Reference proteome</keyword>
<dbReference type="Gene3D" id="1.25.10.10">
    <property type="entry name" value="Leucine-rich Repeat Variant"/>
    <property type="match status" value="1"/>
</dbReference>
<sequence length="679" mass="75353">MVVAANSGKKRANSSSASTFKKRPRIDGPKKEENSKSKGAQRAEKENISTSKVKRSKPVTVDVVDDRSEEDSEGEDFEAEENGDEGMDVDPGEDDVVVYEGTQPKSSARESHAAQRAIANERKASKPHASLLVEAKRLWSSVRQKNDISKEERQKAVKALMDCVRGKVQDIVFKHDASRIIQSIVKYGGQKERDEIALELKGKYVELCQNKYSKFLVTKLVRYSPSNRSSILSEFHGHVLRLLLHREASSTVADCYELYANAADRTALVWDLYGKEVALFATQTKKSLKDLLVDVDEARRKRVLEAVKDNILNIVNNPDKGAVTHAIFHRVILEYLTEIKSLPDEDEEKLRREIFDSCYELLAEMVHTRDGSRVVREFIAQGSAKDRKAILKTLKPHVEKMCSVDEAQVVLFTALDVIDDTKLLSKSLIQPMTSTCPQLLLPSSASAAATRRSILYLLVPRSNRHFTPAIVNTIAETDSIREKTSKKDNELRKDEIRKFASPDLLQFVVEHAKELISDPGGSLVVGEIMLYSDGDKTEASEALLDVISTPHPPPPDVKTPHPIDQSHIARVYKTLLQGGHFSKATSSVTPSPHFSASEFASLFITRVGKDTTIGMALGHGTFVVVELIERVLKGSDESAVEKGTLREWFGTEVCAKIRGSDVKGKDILLAKIDALARGS</sequence>
<feature type="compositionally biased region" description="Acidic residues" evidence="3">
    <location>
        <begin position="67"/>
        <end position="97"/>
    </location>
</feature>
<evidence type="ECO:0000313" key="5">
    <source>
        <dbReference type="EMBL" id="KZT34419.1"/>
    </source>
</evidence>